<protein>
    <submittedName>
        <fullName evidence="1">Uncharacterized protein</fullName>
    </submittedName>
</protein>
<name>A0A428KW97_9BACT</name>
<dbReference type="EMBL" id="RWIT01000001">
    <property type="protein sequence ID" value="RSK50988.1"/>
    <property type="molecule type" value="Genomic_DNA"/>
</dbReference>
<evidence type="ECO:0000313" key="1">
    <source>
        <dbReference type="EMBL" id="RSK50988.1"/>
    </source>
</evidence>
<gene>
    <name evidence="1" type="ORF">EI291_01320</name>
</gene>
<reference evidence="1 2" key="1">
    <citation type="submission" date="2018-12" db="EMBL/GenBank/DDBJ databases">
        <authorList>
            <person name="Feng G."/>
            <person name="Zhu H."/>
        </authorList>
    </citation>
    <scope>NUCLEOTIDE SEQUENCE [LARGE SCALE GENOMIC DNA]</scope>
    <source>
        <strain evidence="1 2">KCTC 12533</strain>
    </source>
</reference>
<dbReference type="Proteomes" id="UP000273500">
    <property type="component" value="Unassembled WGS sequence"/>
</dbReference>
<sequence>MLLLDAPPVLLLAGGLPCLAYPVRRRDWPAVPAGAAVALLTTGEGLDYGPRILWVGRAVTNLLTSYRGGALAFVPADPSPGDDPVFRFEADEIKRLYLLNPAADTLPTTVTGPARRRRG</sequence>
<accession>A0A428KW97</accession>
<organism evidence="1 2">
    <name type="scientific">Hymenobacter rigui</name>
    <dbReference type="NCBI Taxonomy" id="334424"/>
    <lineage>
        <taxon>Bacteria</taxon>
        <taxon>Pseudomonadati</taxon>
        <taxon>Bacteroidota</taxon>
        <taxon>Cytophagia</taxon>
        <taxon>Cytophagales</taxon>
        <taxon>Hymenobacteraceae</taxon>
        <taxon>Hymenobacter</taxon>
    </lineage>
</organism>
<keyword evidence="2" id="KW-1185">Reference proteome</keyword>
<dbReference type="RefSeq" id="WP_125417463.1">
    <property type="nucleotide sequence ID" value="NZ_RWIT01000001.1"/>
</dbReference>
<dbReference type="AlphaFoldDB" id="A0A428KW97"/>
<comment type="caution">
    <text evidence="1">The sequence shown here is derived from an EMBL/GenBank/DDBJ whole genome shotgun (WGS) entry which is preliminary data.</text>
</comment>
<dbReference type="OrthoDB" id="885569at2"/>
<proteinExistence type="predicted"/>
<evidence type="ECO:0000313" key="2">
    <source>
        <dbReference type="Proteomes" id="UP000273500"/>
    </source>
</evidence>